<proteinExistence type="predicted"/>
<name>A0A6J7QNL5_9ZZZZ</name>
<dbReference type="Pfam" id="PF01882">
    <property type="entry name" value="DUF58"/>
    <property type="match status" value="1"/>
</dbReference>
<dbReference type="PANTHER" id="PTHR34351:SF1">
    <property type="entry name" value="SLR1927 PROTEIN"/>
    <property type="match status" value="1"/>
</dbReference>
<dbReference type="AlphaFoldDB" id="A0A6J7QNL5"/>
<accession>A0A6J7QNL5</accession>
<dbReference type="EMBL" id="CAFBOZ010000228">
    <property type="protein sequence ID" value="CAB5016012.1"/>
    <property type="molecule type" value="Genomic_DNA"/>
</dbReference>
<evidence type="ECO:0000259" key="1">
    <source>
        <dbReference type="Pfam" id="PF01882"/>
    </source>
</evidence>
<evidence type="ECO:0000313" key="2">
    <source>
        <dbReference type="EMBL" id="CAB5016012.1"/>
    </source>
</evidence>
<reference evidence="2" key="1">
    <citation type="submission" date="2020-05" db="EMBL/GenBank/DDBJ databases">
        <authorList>
            <person name="Chiriac C."/>
            <person name="Salcher M."/>
            <person name="Ghai R."/>
            <person name="Kavagutti S V."/>
        </authorList>
    </citation>
    <scope>NUCLEOTIDE SEQUENCE</scope>
</reference>
<dbReference type="PANTHER" id="PTHR34351">
    <property type="entry name" value="SLR1927 PROTEIN-RELATED"/>
    <property type="match status" value="1"/>
</dbReference>
<organism evidence="2">
    <name type="scientific">freshwater metagenome</name>
    <dbReference type="NCBI Taxonomy" id="449393"/>
    <lineage>
        <taxon>unclassified sequences</taxon>
        <taxon>metagenomes</taxon>
        <taxon>ecological metagenomes</taxon>
    </lineage>
</organism>
<sequence>MTTRGWTLALVSASLVAMGWQSHWPELTALGAAGLAAIVAILISLASRPRGTLTVDQGSMRVVRTHPASVRVGLSGARRGARGVRLVEGDPLQPSGSMPISRHQLTSSTTLRFPLDTSTRGQRPIGPFTLLQGDPWGMVSRVVDRTEGGLITVHPRVFPVRRSLAAHRIVSDSETADRRLGDMHFHALRDYVMGDEPRMVHWRSSARAGHLVVRQNLAATASGTTVVIDTDVTAYGSDQQFGHRWLPERFENAIEVIASIVASLPKSSGQVHLTTTAAGSSVTSSAPGAINGLLDRLAVVDSSPPLEVVAEQMVSLVRSTRCSRLIVVTGTPSRALVRAVAAASRVVPGALVFRVGSSQRTPLELLRVVDIDSAEELV</sequence>
<gene>
    <name evidence="2" type="ORF">UFOPK3992_01462</name>
</gene>
<protein>
    <submittedName>
        <fullName evidence="2">Unannotated protein</fullName>
    </submittedName>
</protein>
<feature type="domain" description="DUF58" evidence="1">
    <location>
        <begin position="188"/>
        <end position="273"/>
    </location>
</feature>
<dbReference type="InterPro" id="IPR002881">
    <property type="entry name" value="DUF58"/>
</dbReference>